<feature type="compositionally biased region" description="Polar residues" evidence="1">
    <location>
        <begin position="281"/>
        <end position="290"/>
    </location>
</feature>
<name>A0A812L862_9DINO</name>
<gene>
    <name evidence="2" type="ORF">SNAT2548_LOCUS10677</name>
</gene>
<feature type="region of interest" description="Disordered" evidence="1">
    <location>
        <begin position="648"/>
        <end position="667"/>
    </location>
</feature>
<comment type="caution">
    <text evidence="2">The sequence shown here is derived from an EMBL/GenBank/DDBJ whole genome shotgun (WGS) entry which is preliminary data.</text>
</comment>
<evidence type="ECO:0000313" key="3">
    <source>
        <dbReference type="Proteomes" id="UP000604046"/>
    </source>
</evidence>
<feature type="compositionally biased region" description="Low complexity" evidence="1">
    <location>
        <begin position="295"/>
        <end position="305"/>
    </location>
</feature>
<proteinExistence type="predicted"/>
<evidence type="ECO:0000256" key="1">
    <source>
        <dbReference type="SAM" id="MobiDB-lite"/>
    </source>
</evidence>
<protein>
    <submittedName>
        <fullName evidence="2">Uncharacterized protein</fullName>
    </submittedName>
</protein>
<feature type="region of interest" description="Disordered" evidence="1">
    <location>
        <begin position="280"/>
        <end position="378"/>
    </location>
</feature>
<accession>A0A812L862</accession>
<evidence type="ECO:0000313" key="2">
    <source>
        <dbReference type="EMBL" id="CAE7239764.1"/>
    </source>
</evidence>
<reference evidence="2" key="1">
    <citation type="submission" date="2021-02" db="EMBL/GenBank/DDBJ databases">
        <authorList>
            <person name="Dougan E. K."/>
            <person name="Rhodes N."/>
            <person name="Thang M."/>
            <person name="Chan C."/>
        </authorList>
    </citation>
    <scope>NUCLEOTIDE SEQUENCE</scope>
</reference>
<dbReference type="EMBL" id="CAJNDS010000891">
    <property type="protein sequence ID" value="CAE7239764.1"/>
    <property type="molecule type" value="Genomic_DNA"/>
</dbReference>
<organism evidence="2 3">
    <name type="scientific">Symbiodinium natans</name>
    <dbReference type="NCBI Taxonomy" id="878477"/>
    <lineage>
        <taxon>Eukaryota</taxon>
        <taxon>Sar</taxon>
        <taxon>Alveolata</taxon>
        <taxon>Dinophyceae</taxon>
        <taxon>Suessiales</taxon>
        <taxon>Symbiodiniaceae</taxon>
        <taxon>Symbiodinium</taxon>
    </lineage>
</organism>
<feature type="region of interest" description="Disordered" evidence="1">
    <location>
        <begin position="532"/>
        <end position="554"/>
    </location>
</feature>
<feature type="compositionally biased region" description="Basic residues" evidence="1">
    <location>
        <begin position="650"/>
        <end position="667"/>
    </location>
</feature>
<feature type="compositionally biased region" description="Acidic residues" evidence="1">
    <location>
        <begin position="306"/>
        <end position="322"/>
    </location>
</feature>
<dbReference type="Proteomes" id="UP000604046">
    <property type="component" value="Unassembled WGS sequence"/>
</dbReference>
<sequence>MTDQDRMSKCEKNIEVGNFAKVVSRIRSLMSPQRKKHFARDWNALGGKLRFCYKQLEMLAIAEERNLDWVPNYLEYLDLRPNESSAAEWKDKAEAEMQVCAYQLLRRWQRQSQGTKYGYLLQKEISGSASPFIMTGKAAVPGTMMPASGQFSLCYGTGTSLSEVSAMRTDALGGWADELWLLCSTAAPEVPTNVLRAAAPSALSMAPSLEWNGAALRADFQVPILWPLGEPIDPLRNSDFYDETKSGSYIYGGDPSTYHDWEFRTLLRLKLYEDAIRAKASAQSRQGSQRGDSDAGGARAEAEPGAGDDGEDPDGPGEDDGEDPPRPAADATQSGATHDDAYFDFETLSARGGRGKGRGDKSPRVVSMESAELAPASTKARTEMVHRVLEGLRDDAFDLARDMGVEALTAPGGLRRYIAKLREMVFPRAAEEARELFRVGQRPGTLSRQSGESMLSYVSRRRRWWKLLKTLDSSIELSEPMRVELLLELSGLSRQESLVIKACTKDPKGFESVAETLVEHYTGVRLKEGRALGGSMPSAKGTGRTPFYKGKGKGKSRGFPRRAYAAFDDEIAEEEYPEEDSHEPLDYIPEAYVAEEQWGDEDVEEEFEEYEVDDAEAVTLNTLELFEDQTPEAGHAIQLSLAAHTAVGKAKGKGRKGRGKGKGKVVRSHLTLEQRRDKLKALKAKSKCLRCGGTGHWAGDPECKFPAGTGKSGGKAANVAVMARADLSRPDGFDIPSGTPDIDPSGYVVRATAGAVSKARSKAAASGYPMGPTPIPMEMEGGDRKFYLGQHRGKTYAEVASNAEYVTWAQLQTNPSRQLQDFLAWFSRYYTIQNGEVVTRAGEGLPEGHYVPLVKNKKGSKKPPNPPLERCAQGCNDFSHLGSTMNILRKTCRDCGNVSQEPRQITYTHDPATCPHDVVDRRGSSRSVSRTFCKQCGTFVDEVPAEFQKERRKAAGQALAATEEALSMIQYTTSEDATRELNSDEVESVLSIFTDDIMESMAMGISMTPNVMHGRLKEAISRSRMLSNDEPRG</sequence>
<keyword evidence="3" id="KW-1185">Reference proteome</keyword>
<dbReference type="AlphaFoldDB" id="A0A812L862"/>